<dbReference type="InterPro" id="IPR054722">
    <property type="entry name" value="PolX-like_BBD"/>
</dbReference>
<accession>A0A699HUZ1</accession>
<name>A0A699HUZ1_TANCI</name>
<feature type="domain" description="Retrovirus-related Pol polyprotein from transposon TNT 1-94-like beta-barrel" evidence="1">
    <location>
        <begin position="94"/>
        <end position="168"/>
    </location>
</feature>
<organism evidence="2">
    <name type="scientific">Tanacetum cinerariifolium</name>
    <name type="common">Dalmatian daisy</name>
    <name type="synonym">Chrysanthemum cinerariifolium</name>
    <dbReference type="NCBI Taxonomy" id="118510"/>
    <lineage>
        <taxon>Eukaryota</taxon>
        <taxon>Viridiplantae</taxon>
        <taxon>Streptophyta</taxon>
        <taxon>Embryophyta</taxon>
        <taxon>Tracheophyta</taxon>
        <taxon>Spermatophyta</taxon>
        <taxon>Magnoliopsida</taxon>
        <taxon>eudicotyledons</taxon>
        <taxon>Gunneridae</taxon>
        <taxon>Pentapetalae</taxon>
        <taxon>asterids</taxon>
        <taxon>campanulids</taxon>
        <taxon>Asterales</taxon>
        <taxon>Asteraceae</taxon>
        <taxon>Asteroideae</taxon>
        <taxon>Anthemideae</taxon>
        <taxon>Anthemidinae</taxon>
        <taxon>Tanacetum</taxon>
    </lineage>
</organism>
<dbReference type="EMBL" id="BKCJ010203748">
    <property type="protein sequence ID" value="GEY72526.1"/>
    <property type="molecule type" value="Genomic_DNA"/>
</dbReference>
<evidence type="ECO:0000313" key="2">
    <source>
        <dbReference type="EMBL" id="GEY72526.1"/>
    </source>
</evidence>
<proteinExistence type="predicted"/>
<dbReference type="AlphaFoldDB" id="A0A699HUZ1"/>
<reference evidence="2" key="1">
    <citation type="journal article" date="2019" name="Sci. Rep.">
        <title>Draft genome of Tanacetum cinerariifolium, the natural source of mosquito coil.</title>
        <authorList>
            <person name="Yamashiro T."/>
            <person name="Shiraishi A."/>
            <person name="Satake H."/>
            <person name="Nakayama K."/>
        </authorList>
    </citation>
    <scope>NUCLEOTIDE SEQUENCE</scope>
</reference>
<evidence type="ECO:0000259" key="1">
    <source>
        <dbReference type="Pfam" id="PF22936"/>
    </source>
</evidence>
<comment type="caution">
    <text evidence="2">The sequence shown here is derived from an EMBL/GenBank/DDBJ whole genome shotgun (WGS) entry which is preliminary data.</text>
</comment>
<sequence length="227" mass="25218">MSLPNPQRYVVPTTVLTKSTLVPINTARPVTAAVLKPHVTRPRPAKPIVTKPTSPPRRHINCSPSLKVSNFPPKVTVVKVPHGNPQYALKDMEVIDSGCLRYMTGNMYYLSEFEELNGAYVAFGGNPKGGKISGKGKIRTGKLDIDDVYFAKELKFNLFSISQTCDKNNSVHFTDTECLVLSPHFKLPDENQVLLKVPRENNMYNVNLQNIVSSEDLTCLFAKATLD</sequence>
<gene>
    <name evidence="2" type="ORF">Tci_444500</name>
</gene>
<protein>
    <submittedName>
        <fullName evidence="2">Ribonuclease H-like domain-containing protein</fullName>
    </submittedName>
</protein>
<dbReference type="Pfam" id="PF22936">
    <property type="entry name" value="Pol_BBD"/>
    <property type="match status" value="1"/>
</dbReference>